<evidence type="ECO:0000256" key="2">
    <source>
        <dbReference type="SAM" id="Phobius"/>
    </source>
</evidence>
<dbReference type="AlphaFoldDB" id="A0A8S0RPP2"/>
<protein>
    <submittedName>
        <fullName evidence="3">Uncharacterized protein</fullName>
    </submittedName>
</protein>
<gene>
    <name evidence="3" type="ORF">OLEA9_A024205</name>
</gene>
<comment type="cofactor">
    <cofactor evidence="1">
        <name>Zn(2+)</name>
        <dbReference type="ChEBI" id="CHEBI:29105"/>
    </cofactor>
</comment>
<evidence type="ECO:0000313" key="3">
    <source>
        <dbReference type="EMBL" id="CAA2981395.1"/>
    </source>
</evidence>
<comment type="caution">
    <text evidence="3">The sequence shown here is derived from an EMBL/GenBank/DDBJ whole genome shotgun (WGS) entry which is preliminary data.</text>
</comment>
<proteinExistence type="predicted"/>
<dbReference type="GO" id="GO:0016020">
    <property type="term" value="C:membrane"/>
    <property type="evidence" value="ECO:0007669"/>
    <property type="project" value="InterPro"/>
</dbReference>
<sequence length="159" mass="17538">MLLRKFQEEIISFKAGRGQQNVEIYVTPDENSDGIGRIGVQLSPNVKLSKIKPKNITEVFSYSGREFWGLTSNVFNSLNQTFLDVSQSAIINLLPLPVLDEGSLALILIEAAPGGRKLPLELEQQIMSSGIMLVIVLGVFLPGVHQSFIMILGSDYYVN</sequence>
<keyword evidence="2" id="KW-0472">Membrane</keyword>
<name>A0A8S0RPP2_OLEEU</name>
<keyword evidence="4" id="KW-1185">Reference proteome</keyword>
<dbReference type="OrthoDB" id="445896at2759"/>
<organism evidence="3 4">
    <name type="scientific">Olea europaea subsp. europaea</name>
    <dbReference type="NCBI Taxonomy" id="158383"/>
    <lineage>
        <taxon>Eukaryota</taxon>
        <taxon>Viridiplantae</taxon>
        <taxon>Streptophyta</taxon>
        <taxon>Embryophyta</taxon>
        <taxon>Tracheophyta</taxon>
        <taxon>Spermatophyta</taxon>
        <taxon>Magnoliopsida</taxon>
        <taxon>eudicotyledons</taxon>
        <taxon>Gunneridae</taxon>
        <taxon>Pentapetalae</taxon>
        <taxon>asterids</taxon>
        <taxon>lamiids</taxon>
        <taxon>Lamiales</taxon>
        <taxon>Oleaceae</taxon>
        <taxon>Oleeae</taxon>
        <taxon>Olea</taxon>
    </lineage>
</organism>
<dbReference type="EMBL" id="CACTIH010003670">
    <property type="protein sequence ID" value="CAA2981395.1"/>
    <property type="molecule type" value="Genomic_DNA"/>
</dbReference>
<evidence type="ECO:0000313" key="4">
    <source>
        <dbReference type="Proteomes" id="UP000594638"/>
    </source>
</evidence>
<dbReference type="Proteomes" id="UP000594638">
    <property type="component" value="Unassembled WGS sequence"/>
</dbReference>
<dbReference type="PANTHER" id="PTHR42837">
    <property type="entry name" value="REGULATOR OF SIGMA-E PROTEASE RSEP"/>
    <property type="match status" value="1"/>
</dbReference>
<dbReference type="Gramene" id="OE9A024205T1">
    <property type="protein sequence ID" value="OE9A024205C1"/>
    <property type="gene ID" value="OE9A024205"/>
</dbReference>
<dbReference type="PANTHER" id="PTHR42837:SF2">
    <property type="entry name" value="MEMBRANE METALLOPROTEASE ARASP2, CHLOROPLASTIC-RELATED"/>
    <property type="match status" value="1"/>
</dbReference>
<dbReference type="InterPro" id="IPR004387">
    <property type="entry name" value="Pept_M50_Zn"/>
</dbReference>
<reference evidence="3 4" key="1">
    <citation type="submission" date="2019-12" db="EMBL/GenBank/DDBJ databases">
        <authorList>
            <person name="Alioto T."/>
            <person name="Alioto T."/>
            <person name="Gomez Garrido J."/>
        </authorList>
    </citation>
    <scope>NUCLEOTIDE SEQUENCE [LARGE SCALE GENOMIC DNA]</scope>
</reference>
<accession>A0A8S0RPP2</accession>
<dbReference type="GO" id="GO:0004222">
    <property type="term" value="F:metalloendopeptidase activity"/>
    <property type="evidence" value="ECO:0007669"/>
    <property type="project" value="InterPro"/>
</dbReference>
<keyword evidence="2" id="KW-1133">Transmembrane helix</keyword>
<evidence type="ECO:0000256" key="1">
    <source>
        <dbReference type="ARBA" id="ARBA00001947"/>
    </source>
</evidence>
<dbReference type="GO" id="GO:0006508">
    <property type="term" value="P:proteolysis"/>
    <property type="evidence" value="ECO:0007669"/>
    <property type="project" value="InterPro"/>
</dbReference>
<feature type="transmembrane region" description="Helical" evidence="2">
    <location>
        <begin position="126"/>
        <end position="152"/>
    </location>
</feature>
<keyword evidence="2" id="KW-0812">Transmembrane</keyword>